<dbReference type="EC" id="3.4.21.4" evidence="12"/>
<dbReference type="PROSITE" id="PS50240">
    <property type="entry name" value="TRYPSIN_DOM"/>
    <property type="match status" value="1"/>
</dbReference>
<evidence type="ECO:0000259" key="13">
    <source>
        <dbReference type="PROSITE" id="PS50240"/>
    </source>
</evidence>
<dbReference type="GO" id="GO:0005576">
    <property type="term" value="C:extracellular region"/>
    <property type="evidence" value="ECO:0007669"/>
    <property type="project" value="UniProtKB-SubCell"/>
</dbReference>
<organism evidence="14">
    <name type="scientific">Anopheles atroparvus</name>
    <name type="common">European mosquito</name>
    <dbReference type="NCBI Taxonomy" id="41427"/>
    <lineage>
        <taxon>Eukaryota</taxon>
        <taxon>Metazoa</taxon>
        <taxon>Ecdysozoa</taxon>
        <taxon>Arthropoda</taxon>
        <taxon>Hexapoda</taxon>
        <taxon>Insecta</taxon>
        <taxon>Pterygota</taxon>
        <taxon>Neoptera</taxon>
        <taxon>Endopterygota</taxon>
        <taxon>Diptera</taxon>
        <taxon>Nematocera</taxon>
        <taxon>Culicoidea</taxon>
        <taxon>Culicidae</taxon>
        <taxon>Anophelinae</taxon>
        <taxon>Anopheles</taxon>
    </lineage>
</organism>
<dbReference type="PANTHER" id="PTHR24276:SF97">
    <property type="entry name" value="GH13245P2-RELATED"/>
    <property type="match status" value="1"/>
</dbReference>
<dbReference type="Pfam" id="PF00089">
    <property type="entry name" value="Trypsin"/>
    <property type="match status" value="1"/>
</dbReference>
<evidence type="ECO:0000256" key="6">
    <source>
        <dbReference type="ARBA" id="ARBA00022801"/>
    </source>
</evidence>
<keyword evidence="2" id="KW-0964">Secreted</keyword>
<keyword evidence="4" id="KW-0732">Signal</keyword>
<evidence type="ECO:0000313" key="14">
    <source>
        <dbReference type="EnsemblMetazoa" id="AATE010901-PA.1"/>
    </source>
</evidence>
<comment type="subcellular location">
    <subcellularLocation>
        <location evidence="1">Secreted</location>
    </subcellularLocation>
</comment>
<name>A0A182J3Z5_ANOAO</name>
<keyword evidence="5" id="KW-0222">Digestion</keyword>
<dbReference type="PROSITE" id="PS00134">
    <property type="entry name" value="TRYPSIN_HIS"/>
    <property type="match status" value="1"/>
</dbReference>
<dbReference type="PRINTS" id="PR00722">
    <property type="entry name" value="CHYMOTRYPSIN"/>
</dbReference>
<dbReference type="FunFam" id="2.40.10.10:FF:000068">
    <property type="entry name" value="transmembrane protease serine 2"/>
    <property type="match status" value="1"/>
</dbReference>
<keyword evidence="7" id="KW-0720">Serine protease</keyword>
<dbReference type="InterPro" id="IPR043504">
    <property type="entry name" value="Peptidase_S1_PA_chymotrypsin"/>
</dbReference>
<dbReference type="SMART" id="SM00020">
    <property type="entry name" value="Tryp_SPc"/>
    <property type="match status" value="1"/>
</dbReference>
<dbReference type="STRING" id="41427.A0A182J3Z5"/>
<dbReference type="InterPro" id="IPR009003">
    <property type="entry name" value="Peptidase_S1_PA"/>
</dbReference>
<evidence type="ECO:0000256" key="1">
    <source>
        <dbReference type="ARBA" id="ARBA00004613"/>
    </source>
</evidence>
<evidence type="ECO:0000256" key="5">
    <source>
        <dbReference type="ARBA" id="ARBA00022757"/>
    </source>
</evidence>
<keyword evidence="6" id="KW-0378">Hydrolase</keyword>
<dbReference type="Gene3D" id="2.40.10.10">
    <property type="entry name" value="Trypsin-like serine proteases"/>
    <property type="match status" value="1"/>
</dbReference>
<proteinExistence type="inferred from homology"/>
<dbReference type="CDD" id="cd00190">
    <property type="entry name" value="Tryp_SPc"/>
    <property type="match status" value="1"/>
</dbReference>
<sequence>MPEPHNGPHDRLKEGKKSNRASNYIMLKLWNALSFCLFLRASIGSSENFDEQNVNYIVGGEVISVVNAPYQAVIFHNNEFHCGGNIVAPIWILTAGHCVVTRDELVFPANDLFVRVGTDDPFEAGEMDQTVDTVFLHPYFSLRALNFDVSLLRLSGPLVYSERVRCIPMAPPGTLATPGEMIFVTGYGQTSARDTSPPADTHLRSIQVPVVDHDACNNVYAPELAITDRMFCAAVTQDGTCHYDSGGPAVFQGQLLGLVSGGRTCGDQSTPGLYALIPSMSDWIGDTIELNSQHNPPDGQCY</sequence>
<evidence type="ECO:0000256" key="9">
    <source>
        <dbReference type="ARBA" id="ARBA00023157"/>
    </source>
</evidence>
<evidence type="ECO:0000256" key="8">
    <source>
        <dbReference type="ARBA" id="ARBA00023145"/>
    </source>
</evidence>
<protein>
    <recommendedName>
        <fullName evidence="12">trypsin</fullName>
        <ecNumber evidence="12">3.4.21.4</ecNumber>
    </recommendedName>
</protein>
<keyword evidence="8" id="KW-0865">Zymogen</keyword>
<keyword evidence="3" id="KW-0645">Protease</keyword>
<accession>A0A182J3Z5</accession>
<dbReference type="AlphaFoldDB" id="A0A182J3Z5"/>
<dbReference type="PANTHER" id="PTHR24276">
    <property type="entry name" value="POLYSERASE-RELATED"/>
    <property type="match status" value="1"/>
</dbReference>
<evidence type="ECO:0000256" key="4">
    <source>
        <dbReference type="ARBA" id="ARBA00022729"/>
    </source>
</evidence>
<dbReference type="GO" id="GO:0007586">
    <property type="term" value="P:digestion"/>
    <property type="evidence" value="ECO:0007669"/>
    <property type="project" value="UniProtKB-KW"/>
</dbReference>
<evidence type="ECO:0000256" key="10">
    <source>
        <dbReference type="ARBA" id="ARBA00024195"/>
    </source>
</evidence>
<dbReference type="InterPro" id="IPR001314">
    <property type="entry name" value="Peptidase_S1A"/>
</dbReference>
<comment type="catalytic activity">
    <reaction evidence="11">
        <text>Preferential cleavage: Arg-|-Xaa, Lys-|-Xaa.</text>
        <dbReference type="EC" id="3.4.21.4"/>
    </reaction>
</comment>
<dbReference type="InterPro" id="IPR001254">
    <property type="entry name" value="Trypsin_dom"/>
</dbReference>
<dbReference type="GO" id="GO:0006508">
    <property type="term" value="P:proteolysis"/>
    <property type="evidence" value="ECO:0007669"/>
    <property type="project" value="UniProtKB-KW"/>
</dbReference>
<evidence type="ECO:0000256" key="11">
    <source>
        <dbReference type="ARBA" id="ARBA00036320"/>
    </source>
</evidence>
<evidence type="ECO:0000256" key="7">
    <source>
        <dbReference type="ARBA" id="ARBA00022825"/>
    </source>
</evidence>
<feature type="domain" description="Peptidase S1" evidence="13">
    <location>
        <begin position="57"/>
        <end position="289"/>
    </location>
</feature>
<dbReference type="SUPFAM" id="SSF50494">
    <property type="entry name" value="Trypsin-like serine proteases"/>
    <property type="match status" value="1"/>
</dbReference>
<evidence type="ECO:0000256" key="12">
    <source>
        <dbReference type="ARBA" id="ARBA00038868"/>
    </source>
</evidence>
<evidence type="ECO:0000256" key="2">
    <source>
        <dbReference type="ARBA" id="ARBA00022525"/>
    </source>
</evidence>
<dbReference type="InterPro" id="IPR050430">
    <property type="entry name" value="Peptidase_S1"/>
</dbReference>
<reference evidence="14" key="1">
    <citation type="submission" date="2022-08" db="UniProtKB">
        <authorList>
            <consortium name="EnsemblMetazoa"/>
        </authorList>
    </citation>
    <scope>IDENTIFICATION</scope>
    <source>
        <strain evidence="14">EBRO</strain>
    </source>
</reference>
<dbReference type="VEuPathDB" id="VectorBase:AATE010901"/>
<keyword evidence="9" id="KW-1015">Disulfide bond</keyword>
<comment type="similarity">
    <text evidence="10">Belongs to the peptidase S1 family. CLIP subfamily.</text>
</comment>
<dbReference type="EnsemblMetazoa" id="AATE010901-RA">
    <property type="protein sequence ID" value="AATE010901-PA.1"/>
    <property type="gene ID" value="AATE010901"/>
</dbReference>
<dbReference type="GO" id="GO:0004252">
    <property type="term" value="F:serine-type endopeptidase activity"/>
    <property type="evidence" value="ECO:0007669"/>
    <property type="project" value="UniProtKB-EC"/>
</dbReference>
<dbReference type="InterPro" id="IPR018114">
    <property type="entry name" value="TRYPSIN_HIS"/>
</dbReference>
<evidence type="ECO:0000256" key="3">
    <source>
        <dbReference type="ARBA" id="ARBA00022670"/>
    </source>
</evidence>